<dbReference type="EMBL" id="JACFYJ010000236">
    <property type="protein sequence ID" value="MEI6003480.1"/>
    <property type="molecule type" value="Genomic_DNA"/>
</dbReference>
<dbReference type="Gene3D" id="3.30.160.100">
    <property type="entry name" value="Ribosome hibernation promotion factor-like"/>
    <property type="match status" value="1"/>
</dbReference>
<sequence>MDILYFGFSGSDLLEAEAAMELLRLERFKSIVLGCKLAIGLTRTDSGGVRYEVSLDVVTTADGAALIGHGISESAETAIRSAFDSAEKQLETAIVRAGRQSR</sequence>
<proteinExistence type="predicted"/>
<evidence type="ECO:0000313" key="2">
    <source>
        <dbReference type="Proteomes" id="UP001386437"/>
    </source>
</evidence>
<organism evidence="1 2">
    <name type="scientific">Paraburkholderia bengalensis</name>
    <dbReference type="NCBI Taxonomy" id="2747562"/>
    <lineage>
        <taxon>Bacteria</taxon>
        <taxon>Pseudomonadati</taxon>
        <taxon>Pseudomonadota</taxon>
        <taxon>Betaproteobacteria</taxon>
        <taxon>Burkholderiales</taxon>
        <taxon>Burkholderiaceae</taxon>
        <taxon>Paraburkholderia</taxon>
    </lineage>
</organism>
<evidence type="ECO:0000313" key="1">
    <source>
        <dbReference type="EMBL" id="MEI6003480.1"/>
    </source>
</evidence>
<comment type="caution">
    <text evidence="1">The sequence shown here is derived from an EMBL/GenBank/DDBJ whole genome shotgun (WGS) entry which is preliminary data.</text>
</comment>
<name>A0ABU8J746_9BURK</name>
<reference evidence="1 2" key="1">
    <citation type="journal article" date="2022" name="Arch. Microbiol.">
        <title>Paraburkholderia bengalensis sp. nov. isolated from roots of Oryza sativa, IR64.</title>
        <authorList>
            <person name="Nag P."/>
            <person name="Mondal N."/>
            <person name="Sarkar J."/>
            <person name="Das S."/>
        </authorList>
    </citation>
    <scope>NUCLEOTIDE SEQUENCE [LARGE SCALE GENOMIC DNA]</scope>
    <source>
        <strain evidence="1 2">IR64_4_BI</strain>
    </source>
</reference>
<dbReference type="InterPro" id="IPR036567">
    <property type="entry name" value="RHF-like"/>
</dbReference>
<gene>
    <name evidence="1" type="ORF">H3V53_42400</name>
</gene>
<accession>A0ABU8J746</accession>
<dbReference type="RefSeq" id="WP_336603003.1">
    <property type="nucleotide sequence ID" value="NZ_JACFYJ010000236.1"/>
</dbReference>
<keyword evidence="2" id="KW-1185">Reference proteome</keyword>
<protein>
    <submittedName>
        <fullName evidence="1">Uncharacterized protein</fullName>
    </submittedName>
</protein>
<dbReference type="Proteomes" id="UP001386437">
    <property type="component" value="Unassembled WGS sequence"/>
</dbReference>
<dbReference type="SUPFAM" id="SSF69754">
    <property type="entry name" value="Ribosome binding protein Y (YfiA homologue)"/>
    <property type="match status" value="1"/>
</dbReference>